<dbReference type="GO" id="GO:0005759">
    <property type="term" value="C:mitochondrial matrix"/>
    <property type="evidence" value="ECO:0007669"/>
    <property type="project" value="InterPro"/>
</dbReference>
<evidence type="ECO:0000313" key="1">
    <source>
        <dbReference type="EMBL" id="KAF9787793.1"/>
    </source>
</evidence>
<dbReference type="SUPFAM" id="SSF54529">
    <property type="entry name" value="Mitochondrial glycoprotein MAM33-like"/>
    <property type="match status" value="1"/>
</dbReference>
<dbReference type="OrthoDB" id="278212at2759"/>
<protein>
    <submittedName>
        <fullName evidence="1">Mitochondrial glycoprotein</fullName>
    </submittedName>
</protein>
<sequence length="268" mass="29883">MTTFRILRSLAASTSRTASTRAFTRSIHVPRLGSQLTPRTLAPASRWFSASARVMGDGSTDLALTQKLTEELKYEQEANTETGEPEFLTAFKKRGVWEVESIDGSDEVALTRKFGNESVRVIFSISDLQNDPEQEDFDGAEGEEGEADIPQSYPVRCSISVTKEAGAGALTFDAMVQEGVFVIENISFYADGKLGTEMTAEADWKRRGLYIGPQFETLDVGVQEEFIRYLQERGVNDDLALFIPELLEHKEQKEYVKWLGKVKGFVDA</sequence>
<proteinExistence type="predicted"/>
<reference evidence="1" key="1">
    <citation type="journal article" date="2020" name="Nat. Commun.">
        <title>Large-scale genome sequencing of mycorrhizal fungi provides insights into the early evolution of symbiotic traits.</title>
        <authorList>
            <person name="Miyauchi S."/>
            <person name="Kiss E."/>
            <person name="Kuo A."/>
            <person name="Drula E."/>
            <person name="Kohler A."/>
            <person name="Sanchez-Garcia M."/>
            <person name="Morin E."/>
            <person name="Andreopoulos B."/>
            <person name="Barry K.W."/>
            <person name="Bonito G."/>
            <person name="Buee M."/>
            <person name="Carver A."/>
            <person name="Chen C."/>
            <person name="Cichocki N."/>
            <person name="Clum A."/>
            <person name="Culley D."/>
            <person name="Crous P.W."/>
            <person name="Fauchery L."/>
            <person name="Girlanda M."/>
            <person name="Hayes R.D."/>
            <person name="Keri Z."/>
            <person name="LaButti K."/>
            <person name="Lipzen A."/>
            <person name="Lombard V."/>
            <person name="Magnuson J."/>
            <person name="Maillard F."/>
            <person name="Murat C."/>
            <person name="Nolan M."/>
            <person name="Ohm R.A."/>
            <person name="Pangilinan J."/>
            <person name="Pereira M.F."/>
            <person name="Perotto S."/>
            <person name="Peter M."/>
            <person name="Pfister S."/>
            <person name="Riley R."/>
            <person name="Sitrit Y."/>
            <person name="Stielow J.B."/>
            <person name="Szollosi G."/>
            <person name="Zifcakova L."/>
            <person name="Stursova M."/>
            <person name="Spatafora J.W."/>
            <person name="Tedersoo L."/>
            <person name="Vaario L.M."/>
            <person name="Yamada A."/>
            <person name="Yan M."/>
            <person name="Wang P."/>
            <person name="Xu J."/>
            <person name="Bruns T."/>
            <person name="Baldrian P."/>
            <person name="Vilgalys R."/>
            <person name="Dunand C."/>
            <person name="Henrissat B."/>
            <person name="Grigoriev I.V."/>
            <person name="Hibbett D."/>
            <person name="Nagy L.G."/>
            <person name="Martin F.M."/>
        </authorList>
    </citation>
    <scope>NUCLEOTIDE SEQUENCE</scope>
    <source>
        <strain evidence="1">UH-Tt-Lm1</strain>
    </source>
</reference>
<reference evidence="1" key="2">
    <citation type="submission" date="2020-11" db="EMBL/GenBank/DDBJ databases">
        <authorList>
            <consortium name="DOE Joint Genome Institute"/>
            <person name="Kuo A."/>
            <person name="Miyauchi S."/>
            <person name="Kiss E."/>
            <person name="Drula E."/>
            <person name="Kohler A."/>
            <person name="Sanchez-Garcia M."/>
            <person name="Andreopoulos B."/>
            <person name="Barry K.W."/>
            <person name="Bonito G."/>
            <person name="Buee M."/>
            <person name="Carver A."/>
            <person name="Chen C."/>
            <person name="Cichocki N."/>
            <person name="Clum A."/>
            <person name="Culley D."/>
            <person name="Crous P.W."/>
            <person name="Fauchery L."/>
            <person name="Girlanda M."/>
            <person name="Hayes R."/>
            <person name="Keri Z."/>
            <person name="Labutti K."/>
            <person name="Lipzen A."/>
            <person name="Lombard V."/>
            <person name="Magnuson J."/>
            <person name="Maillard F."/>
            <person name="Morin E."/>
            <person name="Murat C."/>
            <person name="Nolan M."/>
            <person name="Ohm R."/>
            <person name="Pangilinan J."/>
            <person name="Pereira M."/>
            <person name="Perotto S."/>
            <person name="Peter M."/>
            <person name="Riley R."/>
            <person name="Sitrit Y."/>
            <person name="Stielow B."/>
            <person name="Szollosi G."/>
            <person name="Zifcakova L."/>
            <person name="Stursova M."/>
            <person name="Spatafora J.W."/>
            <person name="Tedersoo L."/>
            <person name="Vaario L.-M."/>
            <person name="Yamada A."/>
            <person name="Yan M."/>
            <person name="Wang P."/>
            <person name="Xu J."/>
            <person name="Bruns T."/>
            <person name="Baldrian P."/>
            <person name="Vilgalys R."/>
            <person name="Henrissat B."/>
            <person name="Grigoriev I.V."/>
            <person name="Hibbett D."/>
            <person name="Nagy L.G."/>
            <person name="Martin F.M."/>
        </authorList>
    </citation>
    <scope>NUCLEOTIDE SEQUENCE</scope>
    <source>
        <strain evidence="1">UH-Tt-Lm1</strain>
    </source>
</reference>
<comment type="caution">
    <text evidence="1">The sequence shown here is derived from an EMBL/GenBank/DDBJ whole genome shotgun (WGS) entry which is preliminary data.</text>
</comment>
<dbReference type="Proteomes" id="UP000736335">
    <property type="component" value="Unassembled WGS sequence"/>
</dbReference>
<organism evidence="1 2">
    <name type="scientific">Thelephora terrestris</name>
    <dbReference type="NCBI Taxonomy" id="56493"/>
    <lineage>
        <taxon>Eukaryota</taxon>
        <taxon>Fungi</taxon>
        <taxon>Dikarya</taxon>
        <taxon>Basidiomycota</taxon>
        <taxon>Agaricomycotina</taxon>
        <taxon>Agaricomycetes</taxon>
        <taxon>Thelephorales</taxon>
        <taxon>Thelephoraceae</taxon>
        <taxon>Thelephora</taxon>
    </lineage>
</organism>
<keyword evidence="2" id="KW-1185">Reference proteome</keyword>
<dbReference type="EMBL" id="WIUZ02000004">
    <property type="protein sequence ID" value="KAF9787793.1"/>
    <property type="molecule type" value="Genomic_DNA"/>
</dbReference>
<dbReference type="PANTHER" id="PTHR10826">
    <property type="entry name" value="COMPLEMENT COMPONENT 1"/>
    <property type="match status" value="1"/>
</dbReference>
<dbReference type="InterPro" id="IPR036561">
    <property type="entry name" value="MAM33_sf"/>
</dbReference>
<accession>A0A9P6HIB6</accession>
<gene>
    <name evidence="1" type="ORF">BJ322DRAFT_579956</name>
</gene>
<dbReference type="InterPro" id="IPR003428">
    <property type="entry name" value="MAM33"/>
</dbReference>
<evidence type="ECO:0000313" key="2">
    <source>
        <dbReference type="Proteomes" id="UP000736335"/>
    </source>
</evidence>
<name>A0A9P6HIB6_9AGAM</name>
<dbReference type="AlphaFoldDB" id="A0A9P6HIB6"/>
<dbReference type="Gene3D" id="3.10.280.10">
    <property type="entry name" value="Mitochondrial glycoprotein"/>
    <property type="match status" value="1"/>
</dbReference>
<dbReference type="PANTHER" id="PTHR10826:SF1">
    <property type="entry name" value="COMPLEMENT COMPONENT 1 Q SUBCOMPONENT-BINDING PROTEIN, MITOCHONDRIAL"/>
    <property type="match status" value="1"/>
</dbReference>
<dbReference type="GO" id="GO:0042256">
    <property type="term" value="P:cytosolic ribosome assembly"/>
    <property type="evidence" value="ECO:0007669"/>
    <property type="project" value="TreeGrafter"/>
</dbReference>
<dbReference type="Pfam" id="PF02330">
    <property type="entry name" value="MAM33"/>
    <property type="match status" value="1"/>
</dbReference>